<dbReference type="InterPro" id="IPR001279">
    <property type="entry name" value="Metallo-B-lactamas"/>
</dbReference>
<evidence type="ECO:0000313" key="4">
    <source>
        <dbReference type="EMBL" id="ESR23606.1"/>
    </source>
</evidence>
<dbReference type="RefSeq" id="WP_023433792.1">
    <property type="nucleotide sequence ID" value="NZ_AWXZ01000039.1"/>
</dbReference>
<comment type="caution">
    <text evidence="4">The sequence shown here is derived from an EMBL/GenBank/DDBJ whole genome shotgun (WGS) entry which is preliminary data.</text>
</comment>
<proteinExistence type="inferred from homology"/>
<dbReference type="SUPFAM" id="SSF56281">
    <property type="entry name" value="Metallo-hydrolase/oxidoreductase"/>
    <property type="match status" value="1"/>
</dbReference>
<organism evidence="4 5">
    <name type="scientific">Lutibaculum baratangense AMV1</name>
    <dbReference type="NCBI Taxonomy" id="631454"/>
    <lineage>
        <taxon>Bacteria</taxon>
        <taxon>Pseudomonadati</taxon>
        <taxon>Pseudomonadota</taxon>
        <taxon>Alphaproteobacteria</taxon>
        <taxon>Hyphomicrobiales</taxon>
        <taxon>Tepidamorphaceae</taxon>
        <taxon>Lutibaculum</taxon>
    </lineage>
</organism>
<dbReference type="InterPro" id="IPR050114">
    <property type="entry name" value="UPF0173_UPF0282_UlaG_hydrolase"/>
</dbReference>
<gene>
    <name evidence="4" type="ORF">N177_3674</name>
</gene>
<dbReference type="InterPro" id="IPR022877">
    <property type="entry name" value="UPF0173"/>
</dbReference>
<keyword evidence="5" id="KW-1185">Reference proteome</keyword>
<dbReference type="PANTHER" id="PTHR43546">
    <property type="entry name" value="UPF0173 METAL-DEPENDENT HYDROLASE MJ1163-RELATED"/>
    <property type="match status" value="1"/>
</dbReference>
<dbReference type="HAMAP" id="MF_00457">
    <property type="entry name" value="UPF0173"/>
    <property type="match status" value="1"/>
</dbReference>
<evidence type="ECO:0000256" key="2">
    <source>
        <dbReference type="HAMAP-Rule" id="MF_00457"/>
    </source>
</evidence>
<dbReference type="PATRIC" id="fig|631454.5.peg.3635"/>
<comment type="similarity">
    <text evidence="2">Belongs to the UPF0173 family.</text>
</comment>
<dbReference type="Proteomes" id="UP000017819">
    <property type="component" value="Unassembled WGS sequence"/>
</dbReference>
<dbReference type="SMART" id="SM00849">
    <property type="entry name" value="Lactamase_B"/>
    <property type="match status" value="1"/>
</dbReference>
<accession>V4RBS4</accession>
<dbReference type="GO" id="GO:0016787">
    <property type="term" value="F:hydrolase activity"/>
    <property type="evidence" value="ECO:0007669"/>
    <property type="project" value="UniProtKB-UniRule"/>
</dbReference>
<reference evidence="4 5" key="1">
    <citation type="journal article" date="2014" name="Genome Announc.">
        <title>Draft Genome Sequence of Lutibaculum baratangense Strain AMV1T, Isolated from a Mud Volcano in Andamans, India.</title>
        <authorList>
            <person name="Singh A."/>
            <person name="Sreenivas A."/>
            <person name="Sathyanarayana Reddy G."/>
            <person name="Pinnaka A.K."/>
            <person name="Shivaji S."/>
        </authorList>
    </citation>
    <scope>NUCLEOTIDE SEQUENCE [LARGE SCALE GENOMIC DNA]</scope>
    <source>
        <strain evidence="4 5">AMV1</strain>
    </source>
</reference>
<sequence>MRITWFGHSAFRVETGGSVVLIDPFLTGNQTFTGTVDEASAGATHVVLTHGHDDHIGDTIDILKKTGATLVANAEICTWMSSQKGIEKVSPGNHGGRQSFEDFDVAFVQAWHSSSFMGEGTPVYLGNPAGVVLIPKDGGRTLYHMGDTDIFSDMALINEIYRPKIGIVPVGDRFTMGGELAAMACRKFFEFETVIPCHYGTFPIIDQTPDKFVEAMGGNTVFVPEPGKAFDA</sequence>
<feature type="domain" description="Metallo-beta-lactamase" evidence="3">
    <location>
        <begin position="7"/>
        <end position="198"/>
    </location>
</feature>
<dbReference type="InterPro" id="IPR036866">
    <property type="entry name" value="RibonucZ/Hydroxyglut_hydro"/>
</dbReference>
<dbReference type="Gene3D" id="3.60.15.10">
    <property type="entry name" value="Ribonuclease Z/Hydroxyacylglutathione hydrolase-like"/>
    <property type="match status" value="1"/>
</dbReference>
<name>V4RBS4_9HYPH</name>
<dbReference type="AlphaFoldDB" id="V4RBS4"/>
<dbReference type="EMBL" id="AWXZ01000039">
    <property type="protein sequence ID" value="ESR23606.1"/>
    <property type="molecule type" value="Genomic_DNA"/>
</dbReference>
<dbReference type="NCBIfam" id="NF001911">
    <property type="entry name" value="PRK00685.1"/>
    <property type="match status" value="1"/>
</dbReference>
<protein>
    <recommendedName>
        <fullName evidence="2">UPF0173 metal-dependent hydrolase N177_3674</fullName>
    </recommendedName>
</protein>
<dbReference type="Pfam" id="PF13483">
    <property type="entry name" value="Lactamase_B_3"/>
    <property type="match status" value="1"/>
</dbReference>
<dbReference type="STRING" id="631454.N177_3674"/>
<dbReference type="eggNOG" id="COG2220">
    <property type="taxonomic scope" value="Bacteria"/>
</dbReference>
<keyword evidence="1 2" id="KW-0378">Hydrolase</keyword>
<dbReference type="OrthoDB" id="9805728at2"/>
<evidence type="ECO:0000313" key="5">
    <source>
        <dbReference type="Proteomes" id="UP000017819"/>
    </source>
</evidence>
<dbReference type="PANTHER" id="PTHR43546:SF3">
    <property type="entry name" value="UPF0173 METAL-DEPENDENT HYDROLASE MJ1163"/>
    <property type="match status" value="1"/>
</dbReference>
<evidence type="ECO:0000259" key="3">
    <source>
        <dbReference type="SMART" id="SM00849"/>
    </source>
</evidence>
<evidence type="ECO:0000256" key="1">
    <source>
        <dbReference type="ARBA" id="ARBA00022801"/>
    </source>
</evidence>